<dbReference type="SUPFAM" id="SSF46689">
    <property type="entry name" value="Homeodomain-like"/>
    <property type="match status" value="2"/>
</dbReference>
<dbReference type="PROSITE" id="PS01124">
    <property type="entry name" value="HTH_ARAC_FAMILY_2"/>
    <property type="match status" value="1"/>
</dbReference>
<dbReference type="SMART" id="SM00342">
    <property type="entry name" value="HTH_ARAC"/>
    <property type="match status" value="1"/>
</dbReference>
<dbReference type="PANTHER" id="PTHR43436:SF1">
    <property type="entry name" value="TRANSCRIPTIONAL REGULATORY PROTEIN"/>
    <property type="match status" value="1"/>
</dbReference>
<sequence>MSEARLELATLIAKQVQEEGDFPAAVPGLHLYRRHEPVVGACQVYEPAFAIVAQGAKVVDVGGESFPFGEASCLLTPVHVPALSRITRASLTRPYLACAVLLDLQMARELMTELDVVKGDERGHAVTVGPMSPELMDAVLRLVRLNEKPGDIPVLASLLQREILYRLLTSTMGGMLRQIVTTGSQSHRVARAVEWLRVHYREPFRTDELAEHARMGVSTLHHHFREMTGSSPLQFQKQLRLFEARRLMLMNGMDAATAAFETGYESATQFSREYRRQFGAPPRRDVVELMTVGELALVS</sequence>
<organism evidence="4 5">
    <name type="scientific">Granulicella cerasi</name>
    <dbReference type="NCBI Taxonomy" id="741063"/>
    <lineage>
        <taxon>Bacteria</taxon>
        <taxon>Pseudomonadati</taxon>
        <taxon>Acidobacteriota</taxon>
        <taxon>Terriglobia</taxon>
        <taxon>Terriglobales</taxon>
        <taxon>Acidobacteriaceae</taxon>
        <taxon>Granulicella</taxon>
    </lineage>
</organism>
<keyword evidence="5" id="KW-1185">Reference proteome</keyword>
<dbReference type="Pfam" id="PF06719">
    <property type="entry name" value="AraC_N"/>
    <property type="match status" value="1"/>
</dbReference>
<keyword evidence="2" id="KW-0804">Transcription</keyword>
<proteinExistence type="predicted"/>
<dbReference type="Gene3D" id="1.10.10.60">
    <property type="entry name" value="Homeodomain-like"/>
    <property type="match status" value="1"/>
</dbReference>
<dbReference type="Pfam" id="PF12833">
    <property type="entry name" value="HTH_18"/>
    <property type="match status" value="1"/>
</dbReference>
<protein>
    <submittedName>
        <fullName evidence="4">AraC family transcriptional regulator N-terminal domain-containing protein</fullName>
    </submittedName>
</protein>
<dbReference type="PANTHER" id="PTHR43436">
    <property type="entry name" value="ARAC-FAMILY TRANSCRIPTIONAL REGULATOR"/>
    <property type="match status" value="1"/>
</dbReference>
<gene>
    <name evidence="4" type="ORF">ACFQBQ_04445</name>
</gene>
<evidence type="ECO:0000259" key="3">
    <source>
        <dbReference type="PROSITE" id="PS01124"/>
    </source>
</evidence>
<comment type="caution">
    <text evidence="4">The sequence shown here is derived from an EMBL/GenBank/DDBJ whole genome shotgun (WGS) entry which is preliminary data.</text>
</comment>
<dbReference type="InterPro" id="IPR018060">
    <property type="entry name" value="HTH_AraC"/>
</dbReference>
<accession>A0ABW1Z687</accession>
<dbReference type="InterPro" id="IPR009057">
    <property type="entry name" value="Homeodomain-like_sf"/>
</dbReference>
<dbReference type="Proteomes" id="UP001596391">
    <property type="component" value="Unassembled WGS sequence"/>
</dbReference>
<evidence type="ECO:0000256" key="1">
    <source>
        <dbReference type="ARBA" id="ARBA00023015"/>
    </source>
</evidence>
<dbReference type="RefSeq" id="WP_390234058.1">
    <property type="nucleotide sequence ID" value="NZ_JBHSWI010000001.1"/>
</dbReference>
<reference evidence="5" key="1">
    <citation type="journal article" date="2019" name="Int. J. Syst. Evol. Microbiol.">
        <title>The Global Catalogue of Microorganisms (GCM) 10K type strain sequencing project: providing services to taxonomists for standard genome sequencing and annotation.</title>
        <authorList>
            <consortium name="The Broad Institute Genomics Platform"/>
            <consortium name="The Broad Institute Genome Sequencing Center for Infectious Disease"/>
            <person name="Wu L."/>
            <person name="Ma J."/>
        </authorList>
    </citation>
    <scope>NUCLEOTIDE SEQUENCE [LARGE SCALE GENOMIC DNA]</scope>
    <source>
        <strain evidence="5">CGMCC 1.16026</strain>
    </source>
</reference>
<feature type="domain" description="HTH araC/xylS-type" evidence="3">
    <location>
        <begin position="190"/>
        <end position="288"/>
    </location>
</feature>
<keyword evidence="1" id="KW-0805">Transcription regulation</keyword>
<evidence type="ECO:0000256" key="2">
    <source>
        <dbReference type="ARBA" id="ARBA00023163"/>
    </source>
</evidence>
<name>A0ABW1Z687_9BACT</name>
<dbReference type="InterPro" id="IPR009594">
    <property type="entry name" value="Tscrpt_reg_HTH_AraC_N"/>
</dbReference>
<dbReference type="EMBL" id="JBHSWI010000001">
    <property type="protein sequence ID" value="MFC6644852.1"/>
    <property type="molecule type" value="Genomic_DNA"/>
</dbReference>
<evidence type="ECO:0000313" key="5">
    <source>
        <dbReference type="Proteomes" id="UP001596391"/>
    </source>
</evidence>
<evidence type="ECO:0000313" key="4">
    <source>
        <dbReference type="EMBL" id="MFC6644852.1"/>
    </source>
</evidence>